<reference evidence="5 6" key="1">
    <citation type="submission" date="2018-06" db="EMBL/GenBank/DDBJ databases">
        <authorList>
            <consortium name="Pathogen Informatics"/>
            <person name="Doyle S."/>
        </authorList>
    </citation>
    <scope>NUCLEOTIDE SEQUENCE [LARGE SCALE GENOMIC DNA]</scope>
    <source>
        <strain evidence="4 6">NCTC7295</strain>
        <strain evidence="3 5">NCTC7307</strain>
    </source>
</reference>
<dbReference type="EMBL" id="LS483466">
    <property type="protein sequence ID" value="SQI25364.1"/>
    <property type="molecule type" value="Genomic_DNA"/>
</dbReference>
<protein>
    <submittedName>
        <fullName evidence="2">PipA/GogA/GtgA family type III secretion system effector</fullName>
    </submittedName>
    <submittedName>
        <fullName evidence="3">Virulence protein</fullName>
    </submittedName>
</protein>
<dbReference type="InterPro" id="IPR010777">
    <property type="entry name" value="PipA"/>
</dbReference>
<evidence type="ECO:0000313" key="5">
    <source>
        <dbReference type="Proteomes" id="UP000248731"/>
    </source>
</evidence>
<evidence type="ECO:0000313" key="3">
    <source>
        <dbReference type="EMBL" id="SQI25364.1"/>
    </source>
</evidence>
<evidence type="ECO:0000313" key="4">
    <source>
        <dbReference type="EMBL" id="SUG15577.1"/>
    </source>
</evidence>
<dbReference type="Pfam" id="PF07108">
    <property type="entry name" value="PipA"/>
    <property type="match status" value="1"/>
</dbReference>
<organism evidence="3 5">
    <name type="scientific">Salmonella enterica subsp. arizonae</name>
    <dbReference type="NCBI Taxonomy" id="59203"/>
    <lineage>
        <taxon>Bacteria</taxon>
        <taxon>Pseudomonadati</taxon>
        <taxon>Pseudomonadota</taxon>
        <taxon>Gammaproteobacteria</taxon>
        <taxon>Enterobacterales</taxon>
        <taxon>Enterobacteriaceae</taxon>
        <taxon>Salmonella</taxon>
    </lineage>
</organism>
<dbReference type="EMBL" id="UGWZ01000001">
    <property type="protein sequence ID" value="SUG15577.1"/>
    <property type="molecule type" value="Genomic_DNA"/>
</dbReference>
<feature type="region of interest" description="Disordered" evidence="1">
    <location>
        <begin position="1"/>
        <end position="32"/>
    </location>
</feature>
<evidence type="ECO:0000313" key="2">
    <source>
        <dbReference type="EMBL" id="EDH0569402.1"/>
    </source>
</evidence>
<evidence type="ECO:0000313" key="6">
    <source>
        <dbReference type="Proteomes" id="UP000254124"/>
    </source>
</evidence>
<feature type="compositionally biased region" description="Polar residues" evidence="1">
    <location>
        <begin position="1"/>
        <end position="23"/>
    </location>
</feature>
<evidence type="ECO:0000256" key="1">
    <source>
        <dbReference type="SAM" id="MobiDB-lite"/>
    </source>
</evidence>
<dbReference type="Proteomes" id="UP000248731">
    <property type="component" value="Chromosome 1"/>
</dbReference>
<accession>A0A2X4WNB3</accession>
<gene>
    <name evidence="2" type="ORF">AHX45_03930</name>
    <name evidence="4" type="ORF">NCTC7295_03252</name>
    <name evidence="3" type="ORF">NCTC7307_03302</name>
</gene>
<name>A0A2X4WNB3_SALER</name>
<dbReference type="EMBL" id="AAMGFJ010000003">
    <property type="protein sequence ID" value="EDH0569402.1"/>
    <property type="molecule type" value="Genomic_DNA"/>
</dbReference>
<dbReference type="AlphaFoldDB" id="A0A2X4WNB3"/>
<reference evidence="2" key="2">
    <citation type="submission" date="2018-07" db="EMBL/GenBank/DDBJ databases">
        <authorList>
            <consortium name="GenomeTrakr network: Whole genome sequencing for foodborne pathogen traceback"/>
        </authorList>
    </citation>
    <scope>NUCLEOTIDE SEQUENCE</scope>
    <source>
        <strain evidence="2">FDA00001204</strain>
    </source>
</reference>
<dbReference type="Proteomes" id="UP000254124">
    <property type="component" value="Unassembled WGS sequence"/>
</dbReference>
<keyword evidence="5" id="KW-1185">Reference proteome</keyword>
<proteinExistence type="predicted"/>
<sequence>MLPGTSRVSSHSGTSTYGLNTADTPVFPDIPEHGQSPSQLRLAYDTLAINSEFRLEPEYAVEYLISGAGGIDPDTEIDDDIYNECYSELSSVLQNAYTQSGTFRRLMNYAYEKELYDVEKRWLLGAGETFETTVTPEDLNLSGGRRVICLNLDDTDDDDVYPEHYESNEGPQLFDTTRSFMHEIVHALTNLQDEEENHPRGPVVEYTNIILKEMGHPSPPRIAYASNN</sequence>